<feature type="region of interest" description="Disordered" evidence="4">
    <location>
        <begin position="327"/>
        <end position="346"/>
    </location>
</feature>
<feature type="chain" id="PRO_5045646856" evidence="5">
    <location>
        <begin position="21"/>
        <end position="831"/>
    </location>
</feature>
<evidence type="ECO:0000256" key="4">
    <source>
        <dbReference type="SAM" id="MobiDB-lite"/>
    </source>
</evidence>
<accession>A0ABU3Q4L8</accession>
<evidence type="ECO:0000256" key="1">
    <source>
        <dbReference type="ARBA" id="ARBA00004442"/>
    </source>
</evidence>
<gene>
    <name evidence="6" type="ORF">RQX22_03480</name>
</gene>
<evidence type="ECO:0000313" key="7">
    <source>
        <dbReference type="Proteomes" id="UP001259572"/>
    </source>
</evidence>
<dbReference type="EMBL" id="JAVUPU010000002">
    <property type="protein sequence ID" value="MDT9598009.1"/>
    <property type="molecule type" value="Genomic_DNA"/>
</dbReference>
<dbReference type="RefSeq" id="WP_315723709.1">
    <property type="nucleotide sequence ID" value="NZ_JAVUPU010000002.1"/>
</dbReference>
<feature type="region of interest" description="Disordered" evidence="4">
    <location>
        <begin position="33"/>
        <end position="67"/>
    </location>
</feature>
<dbReference type="PANTHER" id="PTHR47234">
    <property type="match status" value="1"/>
</dbReference>
<name>A0ABU3Q4L8_9SPHN</name>
<feature type="region of interest" description="Disordered" evidence="4">
    <location>
        <begin position="599"/>
        <end position="667"/>
    </location>
</feature>
<proteinExistence type="predicted"/>
<keyword evidence="5" id="KW-0732">Signal</keyword>
<dbReference type="Gene3D" id="2.170.130.10">
    <property type="entry name" value="TonB-dependent receptor, plug domain"/>
    <property type="match status" value="1"/>
</dbReference>
<dbReference type="InterPro" id="IPR037066">
    <property type="entry name" value="Plug_dom_sf"/>
</dbReference>
<keyword evidence="7" id="KW-1185">Reference proteome</keyword>
<protein>
    <submittedName>
        <fullName evidence="6">TonB-dependent receptor plug domain-containing protein</fullName>
    </submittedName>
</protein>
<evidence type="ECO:0000256" key="5">
    <source>
        <dbReference type="SAM" id="SignalP"/>
    </source>
</evidence>
<comment type="caution">
    <text evidence="6">The sequence shown here is derived from an EMBL/GenBank/DDBJ whole genome shotgun (WGS) entry which is preliminary data.</text>
</comment>
<evidence type="ECO:0000313" key="6">
    <source>
        <dbReference type="EMBL" id="MDT9598009.1"/>
    </source>
</evidence>
<feature type="compositionally biased region" description="Low complexity" evidence="4">
    <location>
        <begin position="33"/>
        <end position="53"/>
    </location>
</feature>
<feature type="compositionally biased region" description="Polar residues" evidence="4">
    <location>
        <begin position="627"/>
        <end position="640"/>
    </location>
</feature>
<feature type="compositionally biased region" description="Acidic residues" evidence="4">
    <location>
        <begin position="54"/>
        <end position="67"/>
    </location>
</feature>
<dbReference type="Gene3D" id="2.40.170.20">
    <property type="entry name" value="TonB-dependent receptor, beta-barrel domain"/>
    <property type="match status" value="1"/>
</dbReference>
<dbReference type="Proteomes" id="UP001259572">
    <property type="component" value="Unassembled WGS sequence"/>
</dbReference>
<sequence>MRNCLILFLLATTAQGPLYAQEAPALSEWRTADTAQAPPQDDGPAAASDPASGEPEEDYGEEEEGEEIVVTGQRLRGAVIGDIEPEVSLDRRDIRAYGAGSLAELLDALAPQTRSGRGRGGERPVLLVNGRRISGFSEIRGIPPEAIERVDILPEEVALKYGYRADQRVVNFVLRRRFRAITAEAEGGLATGGGRDSQEAEINILRLNRNGRWSVEFDYERDSALFESERNIIADDPPGTPDTRAYRSLLPLAEEASVNATLNRTIFGNVSATLNGEFQSNSTTSFLGLADIGGDRPLVRDTNVMTYHLGLALNGDLASWRWSATGNYDRSESDSLTDTDSSGDRAQSWSQTAEAELVANGSLFDLPAGAVSATIRAGGETRGLRSAARRAEIFQQRSLSRDQANMQANLDLPIAKRRNGVLAAIGDLSANLNLEVEELSDFGTLRTLGGGFNWSPFKPLDIILSVTDEEGAPSMQQLGDPTVLTPNVRVFDFIRGQTVDIDRIDGGNPALRADNRRVFKAGLTLKPFDETDLSITANYTNSRIRNPIASFPTATPEIEAAFPDRFARDASGGLVSIDSRPVNFQRSARRELRWGLNFSQPIGPERRAGGQSGRGGWRGRSQPADGASTTATSDNPSSLPSDAREAQRGAGGGGRGRGGFGRGGRGQGGRLQFSLYHNIRLVDRILIREGVPELDLLGGSAVGSRGGQPRHEIEAQAGIYKNGFGARLTGNWQSGTKVNGGIGGAPGAEDLFFSDIATLNVRLFADLGQQRSLIRAHRWLRGARVSLSVTNLFDTRIDVQDRNGLTPIGYQPDLLDPLGRSVRLSIRKLFF</sequence>
<dbReference type="SUPFAM" id="SSF56935">
    <property type="entry name" value="Porins"/>
    <property type="match status" value="1"/>
</dbReference>
<reference evidence="6 7" key="1">
    <citation type="submission" date="2023-05" db="EMBL/GenBank/DDBJ databases">
        <authorList>
            <person name="Guo Y."/>
        </authorList>
    </citation>
    <scope>NUCLEOTIDE SEQUENCE [LARGE SCALE GENOMIC DNA]</scope>
    <source>
        <strain evidence="6 7">GR2756</strain>
    </source>
</reference>
<dbReference type="PANTHER" id="PTHR47234:SF3">
    <property type="entry name" value="SECRETIN_TONB SHORT N-TERMINAL DOMAIN-CONTAINING PROTEIN"/>
    <property type="match status" value="1"/>
</dbReference>
<evidence type="ECO:0000256" key="3">
    <source>
        <dbReference type="ARBA" id="ARBA00023237"/>
    </source>
</evidence>
<comment type="subcellular location">
    <subcellularLocation>
        <location evidence="1">Cell outer membrane</location>
    </subcellularLocation>
</comment>
<keyword evidence="6" id="KW-0675">Receptor</keyword>
<keyword evidence="2" id="KW-0472">Membrane</keyword>
<evidence type="ECO:0000256" key="2">
    <source>
        <dbReference type="ARBA" id="ARBA00023136"/>
    </source>
</evidence>
<keyword evidence="3" id="KW-0998">Cell outer membrane</keyword>
<organism evidence="6 7">
    <name type="scientific">Sphingosinicella rhizophila</name>
    <dbReference type="NCBI Taxonomy" id="3050082"/>
    <lineage>
        <taxon>Bacteria</taxon>
        <taxon>Pseudomonadati</taxon>
        <taxon>Pseudomonadota</taxon>
        <taxon>Alphaproteobacteria</taxon>
        <taxon>Sphingomonadales</taxon>
        <taxon>Sphingosinicellaceae</taxon>
        <taxon>Sphingosinicella</taxon>
    </lineage>
</organism>
<feature type="compositionally biased region" description="Gly residues" evidence="4">
    <location>
        <begin position="649"/>
        <end position="667"/>
    </location>
</feature>
<dbReference type="InterPro" id="IPR036942">
    <property type="entry name" value="Beta-barrel_TonB_sf"/>
</dbReference>
<feature type="signal peptide" evidence="5">
    <location>
        <begin position="1"/>
        <end position="20"/>
    </location>
</feature>